<keyword evidence="2" id="KW-1185">Reference proteome</keyword>
<sequence length="102" mass="11224">MPSRGLSPDVALSIEISAVMSRNKYTDDPAPVIAELYETAGDRIDLLTTEVGGWVGYYEDDYTRVLTTALRALPLDLADEIARGLERRGMGHHSTRGFTAPR</sequence>
<accession>A0ABU1HPR3</accession>
<protein>
    <submittedName>
        <fullName evidence="1">Uncharacterized protein</fullName>
    </submittedName>
</protein>
<proteinExistence type="predicted"/>
<name>A0ABU1HPR3_9MICO</name>
<evidence type="ECO:0000313" key="1">
    <source>
        <dbReference type="EMBL" id="MDR6142025.1"/>
    </source>
</evidence>
<reference evidence="1 2" key="1">
    <citation type="submission" date="2023-08" db="EMBL/GenBank/DDBJ databases">
        <title>Functional and genomic diversity of the sorghum phyllosphere microbiome.</title>
        <authorList>
            <person name="Shade A."/>
        </authorList>
    </citation>
    <scope>NUCLEOTIDE SEQUENCE [LARGE SCALE GENOMIC DNA]</scope>
    <source>
        <strain evidence="1 2">SORGH_AS_0445</strain>
    </source>
</reference>
<evidence type="ECO:0000313" key="2">
    <source>
        <dbReference type="Proteomes" id="UP001249291"/>
    </source>
</evidence>
<organism evidence="1 2">
    <name type="scientific">Microbacterium foliorum</name>
    <dbReference type="NCBI Taxonomy" id="104336"/>
    <lineage>
        <taxon>Bacteria</taxon>
        <taxon>Bacillati</taxon>
        <taxon>Actinomycetota</taxon>
        <taxon>Actinomycetes</taxon>
        <taxon>Micrococcales</taxon>
        <taxon>Microbacteriaceae</taxon>
        <taxon>Microbacterium</taxon>
    </lineage>
</organism>
<comment type="caution">
    <text evidence="1">The sequence shown here is derived from an EMBL/GenBank/DDBJ whole genome shotgun (WGS) entry which is preliminary data.</text>
</comment>
<dbReference type="Proteomes" id="UP001249291">
    <property type="component" value="Unassembled WGS sequence"/>
</dbReference>
<dbReference type="RefSeq" id="WP_309689653.1">
    <property type="nucleotide sequence ID" value="NZ_JAVIZQ010000001.1"/>
</dbReference>
<dbReference type="EMBL" id="JAVIZQ010000001">
    <property type="protein sequence ID" value="MDR6142025.1"/>
    <property type="molecule type" value="Genomic_DNA"/>
</dbReference>
<gene>
    <name evidence="1" type="ORF">QE375_001579</name>
</gene>